<keyword evidence="9 10" id="KW-0170">Cobalt</keyword>
<protein>
    <recommendedName>
        <fullName evidence="10">Cobalt transport protein CbiN</fullName>
    </recommendedName>
    <alternativeName>
        <fullName evidence="10">Energy-coupling factor transporter probable substrate-capture protein CbiN</fullName>
        <shortName evidence="10">ECF transporter S component CbiN</shortName>
    </alternativeName>
</protein>
<keyword evidence="7 10" id="KW-0406">Ion transport</keyword>
<keyword evidence="1 10" id="KW-0171">Cobalt transport</keyword>
<evidence type="ECO:0000256" key="9">
    <source>
        <dbReference type="ARBA" id="ARBA00023285"/>
    </source>
</evidence>
<keyword evidence="6 10" id="KW-1133">Transmembrane helix</keyword>
<proteinExistence type="inferred from homology"/>
<feature type="transmembrane region" description="Helical" evidence="10">
    <location>
        <begin position="66"/>
        <end position="85"/>
    </location>
</feature>
<dbReference type="AlphaFoldDB" id="A0A4Y9JF79"/>
<sequence>MKSHKNLFLLLAAVAVILSAFFFAPKGVEYSGTDDAAETAITSIQEDYEPWFSPIFEPAGAEVESLLFTLQGSIGAGIIFYVIGYNRGKKDLNKSA</sequence>
<dbReference type="HAMAP" id="MF_00330">
    <property type="entry name" value="CbiN"/>
    <property type="match status" value="1"/>
</dbReference>
<dbReference type="Pfam" id="PF02553">
    <property type="entry name" value="CbiN"/>
    <property type="match status" value="1"/>
</dbReference>
<dbReference type="EMBL" id="SPPD01000002">
    <property type="protein sequence ID" value="TFU98676.1"/>
    <property type="molecule type" value="Genomic_DNA"/>
</dbReference>
<dbReference type="UniPathway" id="UPA00148"/>
<evidence type="ECO:0000256" key="1">
    <source>
        <dbReference type="ARBA" id="ARBA00022426"/>
    </source>
</evidence>
<evidence type="ECO:0000256" key="2">
    <source>
        <dbReference type="ARBA" id="ARBA00022448"/>
    </source>
</evidence>
<dbReference type="InterPro" id="IPR003705">
    <property type="entry name" value="CbiN"/>
</dbReference>
<dbReference type="PANTHER" id="PTHR38662:SF1">
    <property type="entry name" value="COBALT TRANSPORT PROTEIN CBIN"/>
    <property type="match status" value="1"/>
</dbReference>
<keyword evidence="2 10" id="KW-0813">Transport</keyword>
<evidence type="ECO:0000256" key="4">
    <source>
        <dbReference type="ARBA" id="ARBA00022573"/>
    </source>
</evidence>
<comment type="function">
    <text evidence="10">Part of the energy-coupling factor (ECF) transporter complex CbiMNOQ involved in cobalt import.</text>
</comment>
<comment type="subunit">
    <text evidence="10">Forms an energy-coupling factor (ECF) transporter complex composed of an ATP-binding protein (A component, CbiO), a transmembrane protein (T component, CbiQ) and 2 possible substrate-capture proteins (S components, CbiM and CbiN) of unknown stoichimetry.</text>
</comment>
<evidence type="ECO:0000256" key="5">
    <source>
        <dbReference type="ARBA" id="ARBA00022692"/>
    </source>
</evidence>
<evidence type="ECO:0000313" key="11">
    <source>
        <dbReference type="EMBL" id="TFU98676.1"/>
    </source>
</evidence>
<evidence type="ECO:0000313" key="12">
    <source>
        <dbReference type="Proteomes" id="UP000297253"/>
    </source>
</evidence>
<evidence type="ECO:0000256" key="7">
    <source>
        <dbReference type="ARBA" id="ARBA00023065"/>
    </source>
</evidence>
<dbReference type="GO" id="GO:0015087">
    <property type="term" value="F:cobalt ion transmembrane transporter activity"/>
    <property type="evidence" value="ECO:0007669"/>
    <property type="project" value="UniProtKB-UniRule"/>
</dbReference>
<accession>A0A4Y9JF79</accession>
<keyword evidence="3 10" id="KW-1003">Cell membrane</keyword>
<keyword evidence="5 10" id="KW-0812">Transmembrane</keyword>
<evidence type="ECO:0000256" key="6">
    <source>
        <dbReference type="ARBA" id="ARBA00022989"/>
    </source>
</evidence>
<dbReference type="Proteomes" id="UP000297253">
    <property type="component" value="Unassembled WGS sequence"/>
</dbReference>
<dbReference type="PANTHER" id="PTHR38662">
    <property type="entry name" value="COBALT TRANSPORT PROTEIN CBIN"/>
    <property type="match status" value="1"/>
</dbReference>
<organism evidence="11 12">
    <name type="scientific">Streptococcus cuniculi</name>
    <dbReference type="NCBI Taxonomy" id="1432788"/>
    <lineage>
        <taxon>Bacteria</taxon>
        <taxon>Bacillati</taxon>
        <taxon>Bacillota</taxon>
        <taxon>Bacilli</taxon>
        <taxon>Lactobacillales</taxon>
        <taxon>Streptococcaceae</taxon>
        <taxon>Streptococcus</taxon>
    </lineage>
</organism>
<comment type="caution">
    <text evidence="11">The sequence shown here is derived from an EMBL/GenBank/DDBJ whole genome shotgun (WGS) entry which is preliminary data.</text>
</comment>
<comment type="caution">
    <text evidence="10">Lacks conserved residue(s) required for the propagation of feature annotation.</text>
</comment>
<name>A0A4Y9JF79_9STRE</name>
<keyword evidence="8 10" id="KW-0472">Membrane</keyword>
<evidence type="ECO:0000256" key="10">
    <source>
        <dbReference type="HAMAP-Rule" id="MF_00330"/>
    </source>
</evidence>
<dbReference type="NCBIfam" id="NF002780">
    <property type="entry name" value="PRK02898.1"/>
    <property type="match status" value="1"/>
</dbReference>
<dbReference type="GO" id="GO:0005886">
    <property type="term" value="C:plasma membrane"/>
    <property type="evidence" value="ECO:0007669"/>
    <property type="project" value="UniProtKB-SubCell"/>
</dbReference>
<comment type="pathway">
    <text evidence="10">Cofactor biosynthesis; adenosylcobalamin biosynthesis.</text>
</comment>
<evidence type="ECO:0000256" key="3">
    <source>
        <dbReference type="ARBA" id="ARBA00022475"/>
    </source>
</evidence>
<evidence type="ECO:0000256" key="8">
    <source>
        <dbReference type="ARBA" id="ARBA00023136"/>
    </source>
</evidence>
<comment type="similarity">
    <text evidence="10">Belongs to the CbiN family.</text>
</comment>
<reference evidence="11 12" key="1">
    <citation type="submission" date="2019-03" db="EMBL/GenBank/DDBJ databases">
        <title>Diversity of the mouse oral microbiome.</title>
        <authorList>
            <person name="Joseph S."/>
            <person name="Aduse-Opoku J."/>
            <person name="Curtis M."/>
            <person name="Wade W."/>
            <person name="Hashim A."/>
        </authorList>
    </citation>
    <scope>NUCLEOTIDE SEQUENCE [LARGE SCALE GENOMIC DNA]</scope>
    <source>
        <strain evidence="11 12">WM131</strain>
    </source>
</reference>
<gene>
    <name evidence="10" type="primary">cbiN</name>
    <name evidence="11" type="ORF">E4T82_02635</name>
</gene>
<keyword evidence="4 10" id="KW-0169">Cobalamin biosynthesis</keyword>
<dbReference type="OrthoDB" id="1551318at2"/>
<dbReference type="RefSeq" id="WP_135181342.1">
    <property type="nucleotide sequence ID" value="NZ_JADGKZ010000002.1"/>
</dbReference>
<dbReference type="GO" id="GO:0009236">
    <property type="term" value="P:cobalamin biosynthetic process"/>
    <property type="evidence" value="ECO:0007669"/>
    <property type="project" value="UniProtKB-UniRule"/>
</dbReference>
<comment type="subcellular location">
    <subcellularLocation>
        <location evidence="10">Cell membrane</location>
        <topology evidence="10">Multi-pass membrane protein</topology>
    </subcellularLocation>
</comment>